<dbReference type="SMART" id="SM00181">
    <property type="entry name" value="EGF"/>
    <property type="match status" value="36"/>
</dbReference>
<evidence type="ECO:0000256" key="6">
    <source>
        <dbReference type="ARBA" id="ARBA00022553"/>
    </source>
</evidence>
<feature type="domain" description="EGF-like" evidence="15">
    <location>
        <begin position="622"/>
        <end position="663"/>
    </location>
</feature>
<evidence type="ECO:0000256" key="14">
    <source>
        <dbReference type="PROSITE-ProRule" id="PRU00076"/>
    </source>
</evidence>
<dbReference type="FunFam" id="2.10.25.10:FF:000096">
    <property type="entry name" value="Putative fibrillin 2"/>
    <property type="match status" value="1"/>
</dbReference>
<keyword evidence="4" id="KW-0272">Extracellular matrix</keyword>
<feature type="domain" description="TB" evidence="16">
    <location>
        <begin position="1259"/>
        <end position="1314"/>
    </location>
</feature>
<comment type="caution">
    <text evidence="17">The sequence shown here is derived from an EMBL/GenBank/DDBJ whole genome shotgun (WGS) entry which is preliminary data.</text>
</comment>
<dbReference type="InterPro" id="IPR000152">
    <property type="entry name" value="EGF-type_Asp/Asn_hydroxyl_site"/>
</dbReference>
<dbReference type="FunFam" id="2.10.25.10:FF:000008">
    <property type="entry name" value="Signal peptide, CUB domain, EGF-like 2"/>
    <property type="match status" value="1"/>
</dbReference>
<organism evidence="17 18">
    <name type="scientific">Ophiophagus hannah</name>
    <name type="common">King cobra</name>
    <name type="synonym">Naja hannah</name>
    <dbReference type="NCBI Taxonomy" id="8665"/>
    <lineage>
        <taxon>Eukaryota</taxon>
        <taxon>Metazoa</taxon>
        <taxon>Chordata</taxon>
        <taxon>Craniata</taxon>
        <taxon>Vertebrata</taxon>
        <taxon>Euteleostomi</taxon>
        <taxon>Lepidosauria</taxon>
        <taxon>Squamata</taxon>
        <taxon>Bifurcata</taxon>
        <taxon>Unidentata</taxon>
        <taxon>Episquamata</taxon>
        <taxon>Toxicofera</taxon>
        <taxon>Serpentes</taxon>
        <taxon>Colubroidea</taxon>
        <taxon>Elapidae</taxon>
        <taxon>Elapinae</taxon>
        <taxon>Ophiophagus</taxon>
    </lineage>
</organism>
<evidence type="ECO:0000256" key="8">
    <source>
        <dbReference type="ARBA" id="ARBA00022729"/>
    </source>
</evidence>
<dbReference type="FunFam" id="3.90.290.10:FF:000009">
    <property type="entry name" value="Fibrillin 2"/>
    <property type="match status" value="1"/>
</dbReference>
<feature type="domain" description="TB" evidence="16">
    <location>
        <begin position="550"/>
        <end position="601"/>
    </location>
</feature>
<dbReference type="Pfam" id="PF00683">
    <property type="entry name" value="TB"/>
    <property type="match status" value="7"/>
</dbReference>
<feature type="domain" description="EGF-like" evidence="15">
    <location>
        <begin position="327"/>
        <end position="368"/>
    </location>
</feature>
<dbReference type="FunFam" id="2.10.25.10:FF:000023">
    <property type="entry name" value="Fibrillin 2"/>
    <property type="match status" value="1"/>
</dbReference>
<keyword evidence="9" id="KW-0677">Repeat</keyword>
<dbReference type="FunFam" id="2.10.25.10:FF:000058">
    <property type="entry name" value="Fibrillin 2"/>
    <property type="match status" value="1"/>
</dbReference>
<dbReference type="PROSITE" id="PS50026">
    <property type="entry name" value="EGF_3"/>
    <property type="match status" value="32"/>
</dbReference>
<feature type="domain" description="EGF-like" evidence="15">
    <location>
        <begin position="1053"/>
        <end position="1093"/>
    </location>
</feature>
<keyword evidence="6" id="KW-0597">Phosphoprotein</keyword>
<feature type="domain" description="EGF-like" evidence="15">
    <location>
        <begin position="1671"/>
        <end position="1707"/>
    </location>
</feature>
<comment type="similarity">
    <text evidence="2">Belongs to the fibrillin family.</text>
</comment>
<feature type="domain" description="EGF-like" evidence="15">
    <location>
        <begin position="241"/>
        <end position="281"/>
    </location>
</feature>
<protein>
    <recommendedName>
        <fullName evidence="13">Fibrillin-1</fullName>
    </recommendedName>
</protein>
<dbReference type="FunFam" id="2.10.25.10:FF:000014">
    <property type="entry name" value="Latent-transforming growth factor beta-binding protein 3"/>
    <property type="match status" value="1"/>
</dbReference>
<dbReference type="InterPro" id="IPR024731">
    <property type="entry name" value="NELL2-like_EGF"/>
</dbReference>
<reference evidence="17 18" key="1">
    <citation type="journal article" date="2013" name="Proc. Natl. Acad. Sci. U.S.A.">
        <title>The king cobra genome reveals dynamic gene evolution and adaptation in the snake venom system.</title>
        <authorList>
            <person name="Vonk F.J."/>
            <person name="Casewell N.R."/>
            <person name="Henkel C.V."/>
            <person name="Heimberg A.M."/>
            <person name="Jansen H.J."/>
            <person name="McCleary R.J."/>
            <person name="Kerkkamp H.M."/>
            <person name="Vos R.A."/>
            <person name="Guerreiro I."/>
            <person name="Calvete J.J."/>
            <person name="Wuster W."/>
            <person name="Woods A.E."/>
            <person name="Logan J.M."/>
            <person name="Harrison R.A."/>
            <person name="Castoe T.A."/>
            <person name="de Koning A.P."/>
            <person name="Pollock D.D."/>
            <person name="Yandell M."/>
            <person name="Calderon D."/>
            <person name="Renjifo C."/>
            <person name="Currier R.B."/>
            <person name="Salgado D."/>
            <person name="Pla D."/>
            <person name="Sanz L."/>
            <person name="Hyder A.S."/>
            <person name="Ribeiro J.M."/>
            <person name="Arntzen J.W."/>
            <person name="van den Thillart G.E."/>
            <person name="Boetzer M."/>
            <person name="Pirovano W."/>
            <person name="Dirks R.P."/>
            <person name="Spaink H.P."/>
            <person name="Duboule D."/>
            <person name="McGlinn E."/>
            <person name="Kini R.M."/>
            <person name="Richardson M.K."/>
        </authorList>
    </citation>
    <scope>NUCLEOTIDE SEQUENCE</scope>
    <source>
        <tissue evidence="17">Blood</tissue>
    </source>
</reference>
<dbReference type="InterPro" id="IPR026823">
    <property type="entry name" value="cEGF"/>
</dbReference>
<feature type="domain" description="EGF-like" evidence="15">
    <location>
        <begin position="1496"/>
        <end position="1538"/>
    </location>
</feature>
<dbReference type="GO" id="GO:0001527">
    <property type="term" value="C:microfibril"/>
    <property type="evidence" value="ECO:0007669"/>
    <property type="project" value="UniProtKB-ARBA"/>
</dbReference>
<feature type="domain" description="EGF-like" evidence="15">
    <location>
        <begin position="1579"/>
        <end position="1620"/>
    </location>
</feature>
<feature type="domain" description="EGF-like" evidence="15">
    <location>
        <begin position="63"/>
        <end position="104"/>
    </location>
</feature>
<feature type="disulfide bond" evidence="14">
    <location>
        <begin position="415"/>
        <end position="425"/>
    </location>
</feature>
<comment type="caution">
    <text evidence="14">Lacks conserved residue(s) required for the propagation of feature annotation.</text>
</comment>
<feature type="domain" description="EGF-like" evidence="15">
    <location>
        <begin position="1979"/>
        <end position="2021"/>
    </location>
</feature>
<dbReference type="InterPro" id="IPR052080">
    <property type="entry name" value="vWF_C/EGF_Fibrillin"/>
</dbReference>
<feature type="domain" description="EGF-like" evidence="15">
    <location>
        <begin position="1457"/>
        <end position="1492"/>
    </location>
</feature>
<dbReference type="FunFam" id="2.10.25.10:FF:000071">
    <property type="entry name" value="Fibrillin 2"/>
    <property type="match status" value="1"/>
</dbReference>
<feature type="domain" description="EGF-like" evidence="15">
    <location>
        <begin position="1172"/>
        <end position="1213"/>
    </location>
</feature>
<dbReference type="FunFam" id="2.10.25.10:FF:000005">
    <property type="entry name" value="Fibrillin 2"/>
    <property type="match status" value="2"/>
</dbReference>
<evidence type="ECO:0000256" key="7">
    <source>
        <dbReference type="ARBA" id="ARBA00022702"/>
    </source>
</evidence>
<dbReference type="FunFam" id="2.10.25.10:FF:000010">
    <property type="entry name" value="Pro-epidermal growth factor"/>
    <property type="match status" value="1"/>
</dbReference>
<feature type="domain" description="EGF-like" evidence="15">
    <location>
        <begin position="411"/>
        <end position="446"/>
    </location>
</feature>
<dbReference type="Pfam" id="PF07645">
    <property type="entry name" value="EGF_CA"/>
    <property type="match status" value="29"/>
</dbReference>
<feature type="domain" description="EGF-like" evidence="15">
    <location>
        <begin position="846"/>
        <end position="883"/>
    </location>
</feature>
<feature type="domain" description="EGF-like" evidence="15">
    <location>
        <begin position="707"/>
        <end position="748"/>
    </location>
</feature>
<dbReference type="InterPro" id="IPR018097">
    <property type="entry name" value="EGF_Ca-bd_CS"/>
</dbReference>
<feature type="domain" description="TB" evidence="16">
    <location>
        <begin position="1837"/>
        <end position="1876"/>
    </location>
</feature>
<dbReference type="InterPro" id="IPR009030">
    <property type="entry name" value="Growth_fac_rcpt_cys_sf"/>
</dbReference>
<evidence type="ECO:0000256" key="13">
    <source>
        <dbReference type="ARBA" id="ARBA00069509"/>
    </source>
</evidence>
<feature type="domain" description="EGF-like" evidence="15">
    <location>
        <begin position="929"/>
        <end position="969"/>
    </location>
</feature>
<feature type="domain" description="EGF-like" evidence="15">
    <location>
        <begin position="105"/>
        <end position="146"/>
    </location>
</feature>
<evidence type="ECO:0000256" key="9">
    <source>
        <dbReference type="ARBA" id="ARBA00022737"/>
    </source>
</evidence>
<dbReference type="SUPFAM" id="SSF57196">
    <property type="entry name" value="EGF/Laminin"/>
    <property type="match status" value="14"/>
</dbReference>
<dbReference type="InterPro" id="IPR049883">
    <property type="entry name" value="NOTCH1_EGF-like"/>
</dbReference>
<keyword evidence="11 14" id="KW-1015">Disulfide bond</keyword>
<feature type="domain" description="EGF-like" evidence="15">
    <location>
        <begin position="1739"/>
        <end position="1773"/>
    </location>
</feature>
<dbReference type="PIRSF" id="PIRSF036312">
    <property type="entry name" value="Fibrillin"/>
    <property type="match status" value="1"/>
</dbReference>
<dbReference type="InterPro" id="IPR001881">
    <property type="entry name" value="EGF-like_Ca-bd_dom"/>
</dbReference>
<dbReference type="PANTHER" id="PTHR47333">
    <property type="entry name" value="VON WILLEBRAND FACTOR C AND EGF DOMAIN-CONTAINING PROTEIN"/>
    <property type="match status" value="1"/>
</dbReference>
<feature type="domain" description="EGF-like" evidence="15">
    <location>
        <begin position="1539"/>
        <end position="1578"/>
    </location>
</feature>
<dbReference type="FunFam" id="2.10.25.10:FF:000049">
    <property type="entry name" value="Fibrillin 2"/>
    <property type="match status" value="2"/>
</dbReference>
<evidence type="ECO:0000256" key="1">
    <source>
        <dbReference type="ARBA" id="ARBA00004498"/>
    </source>
</evidence>
<feature type="domain" description="EGF-like" evidence="15">
    <location>
        <begin position="1332"/>
        <end position="1373"/>
    </location>
</feature>
<feature type="domain" description="EGF-like" evidence="15">
    <location>
        <begin position="888"/>
        <end position="928"/>
    </location>
</feature>
<feature type="domain" description="EGF-like" evidence="15">
    <location>
        <begin position="1415"/>
        <end position="1452"/>
    </location>
</feature>
<feature type="domain" description="TB" evidence="16">
    <location>
        <begin position="254"/>
        <end position="315"/>
    </location>
</feature>
<evidence type="ECO:0000256" key="10">
    <source>
        <dbReference type="ARBA" id="ARBA00022837"/>
    </source>
</evidence>
<feature type="domain" description="EGF-like" evidence="15">
    <location>
        <begin position="970"/>
        <end position="1011"/>
    </location>
</feature>
<gene>
    <name evidence="17" type="primary">FBN1</name>
    <name evidence="17" type="ORF">L345_02712</name>
</gene>
<dbReference type="SUPFAM" id="SSF57581">
    <property type="entry name" value="TB module/8-cys domain"/>
    <property type="match status" value="7"/>
</dbReference>
<feature type="domain" description="EGF-like" evidence="15">
    <location>
        <begin position="1374"/>
        <end position="1414"/>
    </location>
</feature>
<dbReference type="FunFam" id="2.10.25.10:FF:000133">
    <property type="entry name" value="Fibrillin 3"/>
    <property type="match status" value="1"/>
</dbReference>
<dbReference type="Pfam" id="PF12662">
    <property type="entry name" value="cEGF"/>
    <property type="match status" value="4"/>
</dbReference>
<comment type="subcellular location">
    <subcellularLocation>
        <location evidence="1">Secreted</location>
        <location evidence="1">Extracellular space</location>
        <location evidence="1">Extracellular matrix</location>
    </subcellularLocation>
</comment>
<feature type="domain" description="EGF-like" evidence="15">
    <location>
        <begin position="1872"/>
        <end position="1913"/>
    </location>
</feature>
<dbReference type="FunFam" id="2.10.25.10:FF:000131">
    <property type="entry name" value="Fibrillin 2"/>
    <property type="match status" value="1"/>
</dbReference>
<dbReference type="Gene3D" id="2.10.25.10">
    <property type="entry name" value="Laminin"/>
    <property type="match status" value="36"/>
</dbReference>
<dbReference type="InterPro" id="IPR000742">
    <property type="entry name" value="EGF"/>
</dbReference>
<dbReference type="CDD" id="cd00054">
    <property type="entry name" value="EGF_CA"/>
    <property type="match status" value="22"/>
</dbReference>
<feature type="domain" description="EGF-like" evidence="15">
    <location>
        <begin position="664"/>
        <end position="706"/>
    </location>
</feature>
<dbReference type="GO" id="GO:0005509">
    <property type="term" value="F:calcium ion binding"/>
    <property type="evidence" value="ECO:0007669"/>
    <property type="project" value="InterPro"/>
</dbReference>
<evidence type="ECO:0000313" key="17">
    <source>
        <dbReference type="EMBL" id="ETE71465.1"/>
    </source>
</evidence>
<evidence type="ECO:0000256" key="4">
    <source>
        <dbReference type="ARBA" id="ARBA00022530"/>
    </source>
</evidence>
<keyword evidence="3" id="KW-0964">Secreted</keyword>
<feature type="domain" description="TB" evidence="16">
    <location>
        <begin position="1625"/>
        <end position="1666"/>
    </location>
</feature>
<dbReference type="Proteomes" id="UP000018936">
    <property type="component" value="Unassembled WGS sequence"/>
</dbReference>
<feature type="domain" description="EGF-like" evidence="15">
    <location>
        <begin position="1791"/>
        <end position="1828"/>
    </location>
</feature>
<dbReference type="InterPro" id="IPR017878">
    <property type="entry name" value="TB_dom"/>
</dbReference>
<dbReference type="PROSITE" id="PS01186">
    <property type="entry name" value="EGF_2"/>
    <property type="match status" value="19"/>
</dbReference>
<evidence type="ECO:0000256" key="12">
    <source>
        <dbReference type="ARBA" id="ARBA00023180"/>
    </source>
</evidence>
<dbReference type="FunFam" id="2.10.25.10:FF:000044">
    <property type="entry name" value="Fibrillin 2"/>
    <property type="match status" value="2"/>
</dbReference>
<name>V8PAX2_OPHHA</name>
<keyword evidence="8" id="KW-0732">Signal</keyword>
<dbReference type="EMBL" id="AZIM01000359">
    <property type="protein sequence ID" value="ETE71465.1"/>
    <property type="molecule type" value="Genomic_DNA"/>
</dbReference>
<feature type="domain" description="EGF-like" evidence="15">
    <location>
        <begin position="2045"/>
        <end position="2081"/>
    </location>
</feature>
<dbReference type="SMART" id="SM00179">
    <property type="entry name" value="EGF_CA"/>
    <property type="match status" value="37"/>
</dbReference>
<keyword evidence="18" id="KW-1185">Reference proteome</keyword>
<evidence type="ECO:0000256" key="11">
    <source>
        <dbReference type="ARBA" id="ARBA00023157"/>
    </source>
</evidence>
<keyword evidence="10" id="KW-0106">Calcium</keyword>
<evidence type="ECO:0000259" key="16">
    <source>
        <dbReference type="PROSITE" id="PS51364"/>
    </source>
</evidence>
<feature type="domain" description="EGF-like" evidence="15">
    <location>
        <begin position="200"/>
        <end position="240"/>
    </location>
</feature>
<dbReference type="SUPFAM" id="SSF57184">
    <property type="entry name" value="Growth factor receptor domain"/>
    <property type="match status" value="7"/>
</dbReference>
<dbReference type="Gene3D" id="3.90.290.10">
    <property type="entry name" value="TGF-beta binding (TB) domain"/>
    <property type="match status" value="7"/>
</dbReference>
<evidence type="ECO:0000256" key="2">
    <source>
        <dbReference type="ARBA" id="ARBA00008972"/>
    </source>
</evidence>
<evidence type="ECO:0000259" key="15">
    <source>
        <dbReference type="PROSITE" id="PS50026"/>
    </source>
</evidence>
<dbReference type="Pfam" id="PF12947">
    <property type="entry name" value="EGF_3"/>
    <property type="match status" value="2"/>
</dbReference>
<dbReference type="PROSITE" id="PS51364">
    <property type="entry name" value="TB"/>
    <property type="match status" value="8"/>
</dbReference>
<accession>V8PAX2</accession>
<sequence>MAVLSVSILNPGITQMMTCGCYLLTRNSGVLYDRALLHLGDQPDVPGAAQRDRVHENPLLRNDVDECQAIPGICQGGNCINTVGSFECKCPAGHKFNEVTQKCDDIDECSTILGICEGGECSNTISSYFCKCPSGFATTSDGTGCIDVRPGYCFTSLTNGRCNNQLQQVLTKTQCCCDTGRCWSPGATTAPEMCPIRATDMDECSIRNMCLNGMCINEDGSFKCICKPGFQLAADGRYCRDIDECETPGICMNGRCVNTDGSFKCECFPGLAVGLDGRVCVVTKSECCCASTDYAFGEPCQPCPAQNSEEYHGLCTSGPGITASGNDINECALDPDICPNGKCENLRGTYKCICNIGYEVDSTGKICLDIDECAVNRLLCDNGQCRNTPGSFTCTCPKGFVFKPDLQTCEDINECEASPCINGVCKNTLGSFVCECSPESTLDTTKTVCIETVKGTCWQTIVNGRCEININGATLKSQCCSSLGAAWGSPCVPCEKDPICAKGYSRIRGNQCEACTTKALSRWWCTLVPLLYPYFVDGLLNIPPTDIRLETCYLKHDDEDCTSPIGGRHRLDACCCSVGAAWGPDCDECPIKSTPEYEALCPRGPGFSTRGEVINGKPFYKDINECKMIPRLCTYGKCRNTIGSFRCKCDSGFALDSDERNCTDIDECRISPDLCGQGICINTPGDFHCECFEGYESGFMMMKNCMDIDECERNPLLCRGGICHNTEGSYRCECPPGHRLDANISACTDVNECDLSLNLCRNGYCVNLIGKYQCACNPGYQSTPDRLFCIDVDECGIMNGGCDTYCTNSEGSYECSCRPGFALMPDQRTCTDIDECENNPNICDGDVNECDLHPNICLSGSCENTKGSFICHCEIGYSGKKGTTGCTDINECEIGADNCDRNAICTNTAGSFKCGCKPGWLGDGIKCVDLDECANATHQCSPHADCKNTAGSYRCLCKEGYTGTGFTCTDIDECSENVNLCENGQCLNAPGGYRCECDMGFLPSIDGKACEDIDECSLSNICVFGTCHNLPGLFRCQCETGYELDRSGGNCTDINECADPTTCISGTCLNIPGSYTCECPPDFELNPTRVGCVDTRSGYCYLEIKPRGDNGDTACSNEIGIGVSKASCCCSLGKAWGIPCEQCPAVNSTDYKLLCPGGEGFRPNPITVILEDIDECQELPGLCQGGQCINSFGSFQCQCPSGYYLNEETRVCDDVNECATVGICGPGTCYNTIGNFTCICPPDYLQVNGGNNCMDMRRSLCYRNYNVDNQTCDGELLFNMTKKMCCCSYNIGRAWNRPCEQCPIPSTDEFSILCGSQSPGFFIDIFTGLPVDIDECREIPGICENGICINLIGSFRCECSGGFFYNEKLLICEDIDECQNGPVCQQNADCMNTPGSYRCDCKPGYRFTPVGLCVDRNECLEIPNICSHGDCIDREGGYTCRCHTGFKTNEDETMCLDINECERDPCGNGTCRNTIGSFNCRCHNGFILSHNNDCIDVDECATGNGHLCRNGQCVNTVGSFECLCNDGYEMSPDRRLCVDINECALDPGKCAPGTCQNLDGTYRCICPSGFALEEDKCIDIDECKEEADICVLGTCSNTLGSFACLCPEGFIVTTNGRRCQDLRVSYCFTKFEDGKCLVPKSRNHSKQECCCNMQGQGWGDPCELCPEEKDDADECQDPDNCKNGLCINTDGSFRCECPFGYLLQGSECIDINECAVGAPCGNGTCKNIIGSFECTCEEDVNECAQNPLLCAFRCVNTYGSYECKCPAGYNECEEGIHDCESKQMMCKNLIDENECQAKPGLCENGRCINTHGSYRCECEDGFLVNEAQNECLDIREGYCFTEILHSMCQIGSSNRNPVTKSECCCDGGRGWDIDECKVIHDVCRNGECVNERGTYHCTCKEGYTTDITGTLCIDLNECNLSPKPCNFICKNTEGSYQCSCPKGYILQEDGRSCKDLDECATKQHNCQFLCVNTIGGFTYNNECATDINLCGSKGVCQNTPGSFTCECQRGFSLDQTGAACEDVDECDGNHRCQHGCQNIIGGYRYENECLSSHICGGASCHNTLGSYKCMCPTGYNFEQFSGQCQDVNECGSSQAPCSYGCSNTEGGYVCGCPPGGEMDDSALSPEACYDCKINGYPKRGRKRRGLNETNALDTESQLGIEAAVNLASWDLEKPAVLSYNISGLNNKDHLLELIPALTTLTNHNRYLIDHGNESGFFRINQKEGVSFLHLAKKKPAPGIYSLQISSIPLYKRKELLQFEDKHDQDYLTGELGDSLRMRIEIVLH</sequence>
<feature type="domain" description="TB" evidence="16">
    <location>
        <begin position="151"/>
        <end position="200"/>
    </location>
</feature>
<keyword evidence="7" id="KW-0372">Hormone</keyword>
<feature type="domain" description="EGF-like" evidence="15">
    <location>
        <begin position="369"/>
        <end position="410"/>
    </location>
</feature>
<dbReference type="FunFam" id="2.10.25.10:FF:000003">
    <property type="entry name" value="fibrillin-1 isoform X1"/>
    <property type="match status" value="13"/>
</dbReference>
<dbReference type="InterPro" id="IPR013032">
    <property type="entry name" value="EGF-like_CS"/>
</dbReference>
<dbReference type="GO" id="GO:0005179">
    <property type="term" value="F:hormone activity"/>
    <property type="evidence" value="ECO:0007669"/>
    <property type="project" value="UniProtKB-KW"/>
</dbReference>
<feature type="non-terminal residue" evidence="17">
    <location>
        <position position="1"/>
    </location>
</feature>
<dbReference type="FunFam" id="2.10.25.10:FF:000002">
    <property type="entry name" value="Latent-transforming growth factor beta-binding protein 3"/>
    <property type="match status" value="1"/>
</dbReference>
<keyword evidence="5 14" id="KW-0245">EGF-like domain</keyword>
<dbReference type="FunFam" id="3.90.290.10:FF:000006">
    <property type="entry name" value="Fibrillin 2"/>
    <property type="match status" value="1"/>
</dbReference>
<dbReference type="PANTHER" id="PTHR47333:SF5">
    <property type="entry name" value="FIBRILLIN-3"/>
    <property type="match status" value="1"/>
</dbReference>
<feature type="domain" description="EGF-like" evidence="15">
    <location>
        <begin position="1012"/>
        <end position="1048"/>
    </location>
</feature>
<dbReference type="FunFam" id="3.90.290.10:FF:000008">
    <property type="entry name" value="Fibrillin 3"/>
    <property type="match status" value="1"/>
</dbReference>
<feature type="domain" description="TB" evidence="16">
    <location>
        <begin position="455"/>
        <end position="494"/>
    </location>
</feature>
<evidence type="ECO:0000256" key="3">
    <source>
        <dbReference type="ARBA" id="ARBA00022525"/>
    </source>
</evidence>
<feature type="domain" description="EGF-like" evidence="15">
    <location>
        <begin position="1214"/>
        <end position="1254"/>
    </location>
</feature>
<dbReference type="PROSITE" id="PS00010">
    <property type="entry name" value="ASX_HYDROXYL"/>
    <property type="match status" value="34"/>
</dbReference>
<evidence type="ECO:0000256" key="5">
    <source>
        <dbReference type="ARBA" id="ARBA00022536"/>
    </source>
</evidence>
<dbReference type="FunFam" id="2.10.25.10:FF:000038">
    <property type="entry name" value="Fibrillin 2"/>
    <property type="match status" value="1"/>
</dbReference>
<dbReference type="PROSITE" id="PS01187">
    <property type="entry name" value="EGF_CA"/>
    <property type="match status" value="15"/>
</dbReference>
<dbReference type="FunFam" id="3.90.290.10:FF:000020">
    <property type="entry name" value="Fibrillin-1"/>
    <property type="match status" value="1"/>
</dbReference>
<feature type="domain" description="TB" evidence="16">
    <location>
        <begin position="1098"/>
        <end position="1155"/>
    </location>
</feature>
<evidence type="ECO:0000313" key="18">
    <source>
        <dbReference type="Proteomes" id="UP000018936"/>
    </source>
</evidence>
<keyword evidence="12" id="KW-0325">Glycoprotein</keyword>
<dbReference type="InterPro" id="IPR036773">
    <property type="entry name" value="TB_dom_sf"/>
</dbReference>
<dbReference type="Pfam" id="PF12661">
    <property type="entry name" value="hEGF"/>
    <property type="match status" value="1"/>
</dbReference>
<feature type="domain" description="EGF-like" evidence="15">
    <location>
        <begin position="749"/>
        <end position="790"/>
    </location>
</feature>
<dbReference type="OrthoDB" id="4062651at2759"/>
<proteinExistence type="inferred from homology"/>
<feature type="disulfide bond" evidence="14">
    <location>
        <begin position="1461"/>
        <end position="1471"/>
    </location>
</feature>
<dbReference type="FunFam" id="3.90.290.10:FF:000005">
    <property type="entry name" value="Fibrillin 2"/>
    <property type="match status" value="1"/>
</dbReference>